<evidence type="ECO:0000256" key="5">
    <source>
        <dbReference type="ARBA" id="ARBA00022771"/>
    </source>
</evidence>
<keyword evidence="3" id="KW-0479">Metal-binding</keyword>
<dbReference type="Gene3D" id="4.10.1000.40">
    <property type="match status" value="2"/>
</dbReference>
<dbReference type="Gene3D" id="1.10.340.40">
    <property type="entry name" value="Nuclear abundant poly(A) RNA-bind protein 2, N-terminal domain"/>
    <property type="match status" value="1"/>
</dbReference>
<gene>
    <name evidence="9" type="ORF">EDB92DRAFT_2064135</name>
</gene>
<feature type="compositionally biased region" description="Polar residues" evidence="8">
    <location>
        <begin position="137"/>
        <end position="161"/>
    </location>
</feature>
<evidence type="ECO:0000256" key="4">
    <source>
        <dbReference type="ARBA" id="ARBA00022737"/>
    </source>
</evidence>
<reference evidence="9" key="1">
    <citation type="submission" date="2022-01" db="EMBL/GenBank/DDBJ databases">
        <title>Comparative genomics reveals a dynamic genome evolution in the ectomycorrhizal milk-cap (Lactarius) mushrooms.</title>
        <authorList>
            <consortium name="DOE Joint Genome Institute"/>
            <person name="Lebreton A."/>
            <person name="Tang N."/>
            <person name="Kuo A."/>
            <person name="LaButti K."/>
            <person name="Drula E."/>
            <person name="Barry K."/>
            <person name="Clum A."/>
            <person name="Lipzen A."/>
            <person name="Mousain D."/>
            <person name="Ng V."/>
            <person name="Wang R."/>
            <person name="Wang X."/>
            <person name="Dai Y."/>
            <person name="Henrissat B."/>
            <person name="Grigoriev I.V."/>
            <person name="Guerin-Laguette A."/>
            <person name="Yu F."/>
            <person name="Martin F.M."/>
        </authorList>
    </citation>
    <scope>NUCLEOTIDE SEQUENCE</scope>
    <source>
        <strain evidence="9">QP</strain>
    </source>
</reference>
<dbReference type="GO" id="GO:0005634">
    <property type="term" value="C:nucleus"/>
    <property type="evidence" value="ECO:0007669"/>
    <property type="project" value="UniProtKB-SubCell"/>
</dbReference>
<dbReference type="PANTHER" id="PTHR14738">
    <property type="entry name" value="ZINC FINGER CCCH DOMAIN-CONTAINING PROTEIN 14"/>
    <property type="match status" value="1"/>
</dbReference>
<dbReference type="Pfam" id="PF14608">
    <property type="entry name" value="zf-CCCH_2"/>
    <property type="match status" value="3"/>
</dbReference>
<proteinExistence type="inferred from homology"/>
<feature type="region of interest" description="Disordered" evidence="8">
    <location>
        <begin position="293"/>
        <end position="370"/>
    </location>
</feature>
<accession>A0AAD4LKK7</accession>
<evidence type="ECO:0000256" key="8">
    <source>
        <dbReference type="SAM" id="MobiDB-lite"/>
    </source>
</evidence>
<dbReference type="GO" id="GO:0008270">
    <property type="term" value="F:zinc ion binding"/>
    <property type="evidence" value="ECO:0007669"/>
    <property type="project" value="UniProtKB-KW"/>
</dbReference>
<evidence type="ECO:0000256" key="2">
    <source>
        <dbReference type="ARBA" id="ARBA00008423"/>
    </source>
</evidence>
<comment type="similarity">
    <text evidence="2">Belongs to the ZC3H14 family.</text>
</comment>
<evidence type="ECO:0000256" key="6">
    <source>
        <dbReference type="ARBA" id="ARBA00022833"/>
    </source>
</evidence>
<dbReference type="InterPro" id="IPR043094">
    <property type="entry name" value="Nab2/ZC3H14_N_sf"/>
</dbReference>
<protein>
    <submittedName>
        <fullName evidence="9">Uncharacterized protein</fullName>
    </submittedName>
</protein>
<evidence type="ECO:0000256" key="3">
    <source>
        <dbReference type="ARBA" id="ARBA00022723"/>
    </source>
</evidence>
<keyword evidence="5" id="KW-0863">Zinc-finger</keyword>
<dbReference type="EMBL" id="JAKELL010000014">
    <property type="protein sequence ID" value="KAH8994471.1"/>
    <property type="molecule type" value="Genomic_DNA"/>
</dbReference>
<keyword evidence="10" id="KW-1185">Reference proteome</keyword>
<keyword evidence="6" id="KW-0862">Zinc</keyword>
<keyword evidence="7" id="KW-0539">Nucleus</keyword>
<comment type="caution">
    <text evidence="9">The sequence shown here is derived from an EMBL/GenBank/DDBJ whole genome shotgun (WGS) entry which is preliminary data.</text>
</comment>
<evidence type="ECO:0000256" key="7">
    <source>
        <dbReference type="ARBA" id="ARBA00023242"/>
    </source>
</evidence>
<dbReference type="PANTHER" id="PTHR14738:SF29">
    <property type="entry name" value="ZINC FINGER CCCH DOMAIN-CONTAINING PROTEIN 14"/>
    <property type="match status" value="1"/>
</dbReference>
<evidence type="ECO:0000313" key="10">
    <source>
        <dbReference type="Proteomes" id="UP001201163"/>
    </source>
</evidence>
<dbReference type="Proteomes" id="UP001201163">
    <property type="component" value="Unassembled WGS sequence"/>
</dbReference>
<dbReference type="InterPro" id="IPR040366">
    <property type="entry name" value="Nab2/ZC3H14"/>
</dbReference>
<feature type="compositionally biased region" description="Low complexity" evidence="8">
    <location>
        <begin position="88"/>
        <end position="102"/>
    </location>
</feature>
<dbReference type="GO" id="GO:0008143">
    <property type="term" value="F:poly(A) binding"/>
    <property type="evidence" value="ECO:0007669"/>
    <property type="project" value="InterPro"/>
</dbReference>
<dbReference type="AlphaFoldDB" id="A0AAD4LKK7"/>
<comment type="subcellular location">
    <subcellularLocation>
        <location evidence="1">Nucleus</location>
    </subcellularLocation>
</comment>
<evidence type="ECO:0000256" key="1">
    <source>
        <dbReference type="ARBA" id="ARBA00004123"/>
    </source>
</evidence>
<organism evidence="9 10">
    <name type="scientific">Lactarius akahatsu</name>
    <dbReference type="NCBI Taxonomy" id="416441"/>
    <lineage>
        <taxon>Eukaryota</taxon>
        <taxon>Fungi</taxon>
        <taxon>Dikarya</taxon>
        <taxon>Basidiomycota</taxon>
        <taxon>Agaricomycotina</taxon>
        <taxon>Agaricomycetes</taxon>
        <taxon>Russulales</taxon>
        <taxon>Russulaceae</taxon>
        <taxon>Lactarius</taxon>
    </lineage>
</organism>
<dbReference type="GO" id="GO:0005737">
    <property type="term" value="C:cytoplasm"/>
    <property type="evidence" value="ECO:0007669"/>
    <property type="project" value="TreeGrafter"/>
</dbReference>
<dbReference type="GO" id="GO:0043488">
    <property type="term" value="P:regulation of mRNA stability"/>
    <property type="evidence" value="ECO:0007669"/>
    <property type="project" value="InterPro"/>
</dbReference>
<feature type="compositionally biased region" description="Gly residues" evidence="8">
    <location>
        <begin position="309"/>
        <end position="327"/>
    </location>
</feature>
<feature type="region of interest" description="Disordered" evidence="8">
    <location>
        <begin position="137"/>
        <end position="209"/>
    </location>
</feature>
<sequence length="606" mass="63866">MPFGLAISTERAKALESAIQDELIKRGYSAEPDPVMAEYITIMIINNKTRDQISSELEDLIGTVVERGFIDWLFTEAAKGAPESELGSQTQTQPTESQPSLPATSLRQPPPDARRNPPSGPRSNAPLYQQAISQVLPNPSPTAQKRTASARSPSPSGQSPNKSRRTDLPSGPRAMRDARQSGPPGPRSLLERVGPRTPGIGFPRGDNMQNNMPVPGDMDIQTAMAAGFVPPGMNGMDMNALAAAQMGPNPLLLQEMMMNQMAMMAQMASSLGMMNPGQFGGFPMQPGAQDVTMYGGPGGYNGPPIVGGPSRGRGGGRGGFSGRGRGGAPSHLPASESVPQEEQPSPPQSIDAPAPNPTPIVAPTPTLPQPAPLNFAVPERPQSPTLCKFSLKCTNPHCRWSHPSPVATPESGVVLSNEACEQGRECKDKDCIKGHISPAAVNPALAEHQATTPTAAPASAPPFGNAYCRYGAGCTRRDCAFQHPASRAKLGNIRPQSQAAPCRFGAGCTRATCPFQHPEGRVLPSTFHRGLSTTTPIVSVTAPQTGTIGAPSPHKTVIFNKPSTGKTLGAKAQEIEDERNRTIQAVKEAEEAAAKKDNSKRTPIAA</sequence>
<name>A0AAD4LKK7_9AGAM</name>
<feature type="compositionally biased region" description="Pro residues" evidence="8">
    <location>
        <begin position="354"/>
        <end position="370"/>
    </location>
</feature>
<keyword evidence="4" id="KW-0677">Repeat</keyword>
<evidence type="ECO:0000313" key="9">
    <source>
        <dbReference type="EMBL" id="KAH8994471.1"/>
    </source>
</evidence>
<feature type="region of interest" description="Disordered" evidence="8">
    <location>
        <begin position="81"/>
        <end position="125"/>
    </location>
</feature>